<evidence type="ECO:0000256" key="2">
    <source>
        <dbReference type="PROSITE-ProRule" id="PRU00023"/>
    </source>
</evidence>
<dbReference type="InterPro" id="IPR002110">
    <property type="entry name" value="Ankyrin_rpt"/>
</dbReference>
<dbReference type="Gene3D" id="1.25.40.20">
    <property type="entry name" value="Ankyrin repeat-containing domain"/>
    <property type="match status" value="2"/>
</dbReference>
<feature type="repeat" description="ANK" evidence="2">
    <location>
        <begin position="403"/>
        <end position="438"/>
    </location>
</feature>
<dbReference type="InterPro" id="IPR003123">
    <property type="entry name" value="VPS9"/>
</dbReference>
<name>A0A1X2ID42_9FUNG</name>
<dbReference type="PANTHER" id="PTHR24170:SF1">
    <property type="entry name" value="DOMAIN PROTEIN, PUTATIVE (AFU_ORTHOLOGUE AFUA_1G09870)-RELATED"/>
    <property type="match status" value="1"/>
</dbReference>
<protein>
    <recommendedName>
        <fullName evidence="4">VPS9 domain-containing protein</fullName>
    </recommendedName>
</protein>
<dbReference type="SUPFAM" id="SSF109993">
    <property type="entry name" value="VPS9 domain"/>
    <property type="match status" value="1"/>
</dbReference>
<dbReference type="InterPro" id="IPR051248">
    <property type="entry name" value="UPF0507/Ank_repeat_27"/>
</dbReference>
<evidence type="ECO:0000313" key="6">
    <source>
        <dbReference type="Proteomes" id="UP000193560"/>
    </source>
</evidence>
<dbReference type="SUPFAM" id="SSF64268">
    <property type="entry name" value="PX domain"/>
    <property type="match status" value="1"/>
</dbReference>
<dbReference type="OrthoDB" id="7464126at2759"/>
<reference evidence="5 6" key="1">
    <citation type="submission" date="2016-07" db="EMBL/GenBank/DDBJ databases">
        <title>Pervasive Adenine N6-methylation of Active Genes in Fungi.</title>
        <authorList>
            <consortium name="DOE Joint Genome Institute"/>
            <person name="Mondo S.J."/>
            <person name="Dannebaum R.O."/>
            <person name="Kuo R.C."/>
            <person name="Labutti K."/>
            <person name="Haridas S."/>
            <person name="Kuo A."/>
            <person name="Salamov A."/>
            <person name="Ahrendt S.R."/>
            <person name="Lipzen A."/>
            <person name="Sullivan W."/>
            <person name="Andreopoulos W.B."/>
            <person name="Clum A."/>
            <person name="Lindquist E."/>
            <person name="Daum C."/>
            <person name="Ramamoorthy G.K."/>
            <person name="Gryganskyi A."/>
            <person name="Culley D."/>
            <person name="Magnuson J.K."/>
            <person name="James T.Y."/>
            <person name="O'Malley M.A."/>
            <person name="Stajich J.E."/>
            <person name="Spatafora J.W."/>
            <person name="Visel A."/>
            <person name="Grigoriev I.V."/>
        </authorList>
    </citation>
    <scope>NUCLEOTIDE SEQUENCE [LARGE SCALE GENOMIC DNA]</scope>
    <source>
        <strain evidence="5 6">NRRL 1336</strain>
    </source>
</reference>
<dbReference type="GO" id="GO:0005085">
    <property type="term" value="F:guanyl-nucleotide exchange factor activity"/>
    <property type="evidence" value="ECO:0007669"/>
    <property type="project" value="TreeGrafter"/>
</dbReference>
<keyword evidence="6" id="KW-1185">Reference proteome</keyword>
<dbReference type="PANTHER" id="PTHR24170">
    <property type="entry name" value="ANKYRIN REPEAT DOMAIN-CONTAINING PROTEIN 27"/>
    <property type="match status" value="1"/>
</dbReference>
<dbReference type="Gene3D" id="1.20.1050.80">
    <property type="entry name" value="VPS9 domain"/>
    <property type="match status" value="1"/>
</dbReference>
<dbReference type="Pfam" id="PF12796">
    <property type="entry name" value="Ank_2"/>
    <property type="match status" value="1"/>
</dbReference>
<dbReference type="PROSITE" id="PS51205">
    <property type="entry name" value="VPS9"/>
    <property type="match status" value="1"/>
</dbReference>
<evidence type="ECO:0000259" key="4">
    <source>
        <dbReference type="PROSITE" id="PS51205"/>
    </source>
</evidence>
<keyword evidence="2" id="KW-0040">ANK repeat</keyword>
<organism evidence="5 6">
    <name type="scientific">Absidia repens</name>
    <dbReference type="NCBI Taxonomy" id="90262"/>
    <lineage>
        <taxon>Eukaryota</taxon>
        <taxon>Fungi</taxon>
        <taxon>Fungi incertae sedis</taxon>
        <taxon>Mucoromycota</taxon>
        <taxon>Mucoromycotina</taxon>
        <taxon>Mucoromycetes</taxon>
        <taxon>Mucorales</taxon>
        <taxon>Cunninghamellaceae</taxon>
        <taxon>Absidia</taxon>
    </lineage>
</organism>
<dbReference type="Gene3D" id="3.30.1520.10">
    <property type="entry name" value="Phox-like domain"/>
    <property type="match status" value="1"/>
</dbReference>
<dbReference type="STRING" id="90262.A0A1X2ID42"/>
<feature type="repeat" description="ANK" evidence="2">
    <location>
        <begin position="611"/>
        <end position="662"/>
    </location>
</feature>
<dbReference type="InterPro" id="IPR037191">
    <property type="entry name" value="VPS9_dom_sf"/>
</dbReference>
<sequence>MLEELNDQIYPTFTRLVQDSSDQAIHAQDLDSLHDVIETLMEKGTQTLQQLPMSDTTTIMQDEIHAELESYVMEQTYDVVFFKITQVVLSRDLHLSEVIEQIKHVDVTQLGLPPTALHHAHSRVKRAVTIFQKISAYRTPFEKLECILSTIQSLSSSSPESAILDTSDTLIPLLLLTVIQSRVAHLSAHWTFMKEYTFELDVIGGKYGFALSTLEGVLVYLADSAIPQLAAVSRNNLQLWRCLKTTTTTTMQQQSQQQQHYQDVHHMETLYNQSHPVYSTLITSTPTTPCTPTTSAAKALVASGNNSLSFVIRDRHGNTPLLLACRSGHLDYIPFLARYERVTTVTNENGETALMMAVRSGSVALVEHLLTQYEWTSEQLDARVIQDEDANQQDIPTSCLAISGQTVVHLAASSLHYTDSTLLDLLVCGGATLDLVDTRGNGPLHLACLKLPSSSAAAAETTTRIIDYLLEHLPSSAIRQSNNNGDTFFHLCQDQDLLYRYQDQLVDSVNEQGRSPWLSWAESGRFQIMLNLLDHHGVDQFRLDYEGRSGLHYVASQLYLLEQQSNSSRSMADNDNGDNSTILPTTTTTEDFIRQFADALRDMVYVRDRTHGNTPLHLVALSSSSSSSSSPTAAKQKASMETCRMLMESLLSHGADMNAYNQVGERPIDICDATLRPFLESWCLKLKKTKAVSDHHLQGNALHPPWALTRVVMDPVRYIVKSGKWTDVSSMTMVERTWDDFLFLRQEILHELPESFLPTLGNGSGDGGDLLFMDPCLLDLGPPPLLLLQKSARRLDQFMDHLQHHPTLRNHDQVRAFIHTPHLNKAAIRDKSYSKRNLMIEKLGATVPSFTLVDDFDEVYFLKYSQGMIQSLKNGLSISVQQAQQLVQCQQGFNDALDQVTQGYGQLTWLTKAHQESIKICASLACNTMYVCPFISLVDTLETMNDTSSGVLLALDHPFTLLKRKSELTQQLEKQRDALQKGQHPPWNGLFSTTEQTKQVEREKENIAKTLATLGTTTNQINQSHQMISDELAHYQRLHPDDMMKSIRSYARRQLKMEKLKLRWLTQTWIDVCSNER</sequence>
<feature type="region of interest" description="Disordered" evidence="3">
    <location>
        <begin position="566"/>
        <end position="585"/>
    </location>
</feature>
<dbReference type="PROSITE" id="PS50088">
    <property type="entry name" value="ANK_REPEAT"/>
    <property type="match status" value="2"/>
</dbReference>
<dbReference type="SMART" id="SM00248">
    <property type="entry name" value="ANK"/>
    <property type="match status" value="5"/>
</dbReference>
<dbReference type="SUPFAM" id="SSF48403">
    <property type="entry name" value="Ankyrin repeat"/>
    <property type="match status" value="1"/>
</dbReference>
<dbReference type="GO" id="GO:0005770">
    <property type="term" value="C:late endosome"/>
    <property type="evidence" value="ECO:0007669"/>
    <property type="project" value="TreeGrafter"/>
</dbReference>
<dbReference type="GO" id="GO:0035091">
    <property type="term" value="F:phosphatidylinositol binding"/>
    <property type="evidence" value="ECO:0007669"/>
    <property type="project" value="InterPro"/>
</dbReference>
<proteinExistence type="inferred from homology"/>
<dbReference type="InterPro" id="IPR036871">
    <property type="entry name" value="PX_dom_sf"/>
</dbReference>
<dbReference type="Pfam" id="PF02204">
    <property type="entry name" value="VPS9"/>
    <property type="match status" value="1"/>
</dbReference>
<comment type="caution">
    <text evidence="5">The sequence shown here is derived from an EMBL/GenBank/DDBJ whole genome shotgun (WGS) entry which is preliminary data.</text>
</comment>
<dbReference type="InterPro" id="IPR036770">
    <property type="entry name" value="Ankyrin_rpt-contain_sf"/>
</dbReference>
<dbReference type="AlphaFoldDB" id="A0A1X2ID42"/>
<dbReference type="EMBL" id="MCGE01000015">
    <property type="protein sequence ID" value="ORZ14219.1"/>
    <property type="molecule type" value="Genomic_DNA"/>
</dbReference>
<dbReference type="GO" id="GO:0005886">
    <property type="term" value="C:plasma membrane"/>
    <property type="evidence" value="ECO:0007669"/>
    <property type="project" value="TreeGrafter"/>
</dbReference>
<dbReference type="PRINTS" id="PR01415">
    <property type="entry name" value="ANKYRIN"/>
</dbReference>
<dbReference type="Proteomes" id="UP000193560">
    <property type="component" value="Unassembled WGS sequence"/>
</dbReference>
<evidence type="ECO:0000256" key="1">
    <source>
        <dbReference type="ARBA" id="ARBA00007428"/>
    </source>
</evidence>
<dbReference type="GO" id="GO:0000149">
    <property type="term" value="F:SNARE binding"/>
    <property type="evidence" value="ECO:0007669"/>
    <property type="project" value="TreeGrafter"/>
</dbReference>
<evidence type="ECO:0000256" key="3">
    <source>
        <dbReference type="SAM" id="MobiDB-lite"/>
    </source>
</evidence>
<dbReference type="GO" id="GO:0030133">
    <property type="term" value="C:transport vesicle"/>
    <property type="evidence" value="ECO:0007669"/>
    <property type="project" value="TreeGrafter"/>
</dbReference>
<dbReference type="GO" id="GO:0097422">
    <property type="term" value="C:tubular endosome"/>
    <property type="evidence" value="ECO:0007669"/>
    <property type="project" value="TreeGrafter"/>
</dbReference>
<gene>
    <name evidence="5" type="ORF">BCR42DRAFT_418302</name>
</gene>
<dbReference type="GO" id="GO:0005769">
    <property type="term" value="C:early endosome"/>
    <property type="evidence" value="ECO:0007669"/>
    <property type="project" value="TreeGrafter"/>
</dbReference>
<comment type="similarity">
    <text evidence="1">Belongs to the UPF0507 family.</text>
</comment>
<feature type="domain" description="VPS9" evidence="4">
    <location>
        <begin position="89"/>
        <end position="230"/>
    </location>
</feature>
<dbReference type="CDD" id="cd06093">
    <property type="entry name" value="PX_domain"/>
    <property type="match status" value="1"/>
</dbReference>
<evidence type="ECO:0000313" key="5">
    <source>
        <dbReference type="EMBL" id="ORZ14219.1"/>
    </source>
</evidence>
<accession>A0A1X2ID42</accession>
<dbReference type="GO" id="GO:0045022">
    <property type="term" value="P:early endosome to late endosome transport"/>
    <property type="evidence" value="ECO:0007669"/>
    <property type="project" value="TreeGrafter"/>
</dbReference>